<keyword evidence="2" id="KW-1185">Reference proteome</keyword>
<organism evidence="1 2">
    <name type="scientific">Fusarium solani subsp. cucurbitae</name>
    <name type="common">Neocosmosporum cucurbitae</name>
    <dbReference type="NCBI Taxonomy" id="2747967"/>
    <lineage>
        <taxon>Eukaryota</taxon>
        <taxon>Fungi</taxon>
        <taxon>Dikarya</taxon>
        <taxon>Ascomycota</taxon>
        <taxon>Pezizomycotina</taxon>
        <taxon>Sordariomycetes</taxon>
        <taxon>Hypocreomycetidae</taxon>
        <taxon>Hypocreales</taxon>
        <taxon>Nectriaceae</taxon>
        <taxon>Fusarium</taxon>
        <taxon>Fusarium solani species complex</taxon>
    </lineage>
</organism>
<reference evidence="1" key="1">
    <citation type="submission" date="2021-11" db="EMBL/GenBank/DDBJ databases">
        <title>Fusarium solani-melongenae Genome sequencing and assembly.</title>
        <authorList>
            <person name="Xie S."/>
            <person name="Huang L."/>
            <person name="Zhang X."/>
        </authorList>
    </citation>
    <scope>NUCLEOTIDE SEQUENCE</scope>
    <source>
        <strain evidence="1">CRI 24-3</strain>
    </source>
</reference>
<dbReference type="EMBL" id="CP090037">
    <property type="protein sequence ID" value="UPL00075.1"/>
    <property type="molecule type" value="Genomic_DNA"/>
</dbReference>
<name>A0ACD3ZFF3_FUSSC</name>
<sequence>MSSHDDSRGPTAEAPVSDDNHLSQSFSPTKPLALPERVSSLSHPHRSTQIPASSIPKRTSSKRQASWTSKFANKSVDDLMTIRYKIDKDIDASRKKVKRHISMDAEYWEGYLAIEQLRQEKTLVDSRIKLEEFERNNPDQDWHDEDEAATSKANYDGQKHIVSIVSKQIAKLRDRKASGSESWLRHFMTFRVGLDLPLSKGKRSKSHQHNMGKALSAVYGSSKRRRWCPVMRQWGSSKVVKAAHLFPWKQVDSMDEIFGQGASEEIFSPCNGLFLHVDIESALDKGLIAFVPDVDLEPADIDKPFQDQQERNNRLRAWETGPVKQYKLVVMNKTAKAVKEELFDQDKHGFTTLLDLHGRKLEFKTDFRPRARYVWWTFLYAVMRTASVQDTPSTKDTSPYDVQQHEVRKATRYWGTRGRYVKRNLVLGLIQELGQDVNSILDQVIDDDEEGDEQPEPALVASIALNAATARGEDDEEEDDEEEDDEEEDNEEEA</sequence>
<evidence type="ECO:0000313" key="2">
    <source>
        <dbReference type="Proteomes" id="UP000830768"/>
    </source>
</evidence>
<evidence type="ECO:0000313" key="1">
    <source>
        <dbReference type="EMBL" id="UPL00075.1"/>
    </source>
</evidence>
<gene>
    <name evidence="1" type="ORF">LCI18_011009</name>
</gene>
<protein>
    <submittedName>
        <fullName evidence="1">Uncharacterized protein</fullName>
    </submittedName>
</protein>
<dbReference type="Proteomes" id="UP000830768">
    <property type="component" value="Chromosome 9"/>
</dbReference>
<proteinExistence type="predicted"/>
<accession>A0ACD3ZFF3</accession>